<dbReference type="CDD" id="cd12148">
    <property type="entry name" value="fungal_TF_MHR"/>
    <property type="match status" value="1"/>
</dbReference>
<dbReference type="InterPro" id="IPR001138">
    <property type="entry name" value="Zn2Cys6_DnaBD"/>
</dbReference>
<dbReference type="PROSITE" id="PS00463">
    <property type="entry name" value="ZN2_CY6_FUNGAL_1"/>
    <property type="match status" value="1"/>
</dbReference>
<dbReference type="Proteomes" id="UP001337655">
    <property type="component" value="Unassembled WGS sequence"/>
</dbReference>
<protein>
    <recommendedName>
        <fullName evidence="4">Zn(2)-C6 fungal-type domain-containing protein</fullName>
    </recommendedName>
</protein>
<sequence length="606" mass="67431">MTAPRRYAKACDACHRKKIRCEVNGSSCTLCQKTGQDCTFTKIEKTSRKKPRRGDGLLALEDRLKDMEALLRRQNGIALETEAQPQAPQIPPTPSSSKQSHSPFDACALVSNDGPFNFEPKDRAIRLTQGTMAACNRAFPVWNATRVLKRMETDWPPDKRSDLVWWTNGLVVLCHAHRLRAMSEPSGAEADNREACRYLTEALTVAPSLPYGKPSLDAAQVLLAIATVMRGTPMAESARMFVSSAAHILQNLDAHMEESADSPHYSDRDDRARVFSIAYVLDKNFSLVSGKPPLFHEQDISRLPLSNANVEGFALIQSLDGLREVNFLVALHRLAAIQGQLWNRLQSATASPAPSALIAAQNEVNALLLSWRTSLPFSFKPKDLVGQWPKYCIISIVVLHFQYFQTLVAVNKKPALAEACTAPLYSNCPTATALKSYTFSTESFVVSAAREAFDLASLIPMGNFQHVWLYFEHSVSAVLTLLVNGIVRPLGEGLSEDFRRIDEWISVIDVLASTSERADLLRKKQFLLDMRTWMLSCVKDALAEKSAKDVAAQTQAPLDALDLPDTQWSDNPMRYDWAIDGSSLHPDNFPLDQLEWDWLDSSLIPT</sequence>
<gene>
    <name evidence="5" type="ORF">LTR77_006280</name>
</gene>
<dbReference type="PANTHER" id="PTHR46910">
    <property type="entry name" value="TRANSCRIPTION FACTOR PDR1"/>
    <property type="match status" value="1"/>
</dbReference>
<dbReference type="Gene3D" id="4.10.240.10">
    <property type="entry name" value="Zn(2)-C6 fungal-type DNA-binding domain"/>
    <property type="match status" value="1"/>
</dbReference>
<feature type="domain" description="Zn(2)-C6 fungal-type" evidence="4">
    <location>
        <begin position="10"/>
        <end position="40"/>
    </location>
</feature>
<dbReference type="GO" id="GO:0006351">
    <property type="term" value="P:DNA-templated transcription"/>
    <property type="evidence" value="ECO:0007669"/>
    <property type="project" value="InterPro"/>
</dbReference>
<dbReference type="GO" id="GO:0008270">
    <property type="term" value="F:zinc ion binding"/>
    <property type="evidence" value="ECO:0007669"/>
    <property type="project" value="InterPro"/>
</dbReference>
<dbReference type="CDD" id="cd00067">
    <property type="entry name" value="GAL4"/>
    <property type="match status" value="1"/>
</dbReference>
<reference evidence="5 6" key="1">
    <citation type="submission" date="2023-08" db="EMBL/GenBank/DDBJ databases">
        <title>Black Yeasts Isolated from many extreme environments.</title>
        <authorList>
            <person name="Coleine C."/>
            <person name="Stajich J.E."/>
            <person name="Selbmann L."/>
        </authorList>
    </citation>
    <scope>NUCLEOTIDE SEQUENCE [LARGE SCALE GENOMIC DNA]</scope>
    <source>
        <strain evidence="5 6">CCFEE 5935</strain>
    </source>
</reference>
<evidence type="ECO:0000313" key="5">
    <source>
        <dbReference type="EMBL" id="KAK5168971.1"/>
    </source>
</evidence>
<evidence type="ECO:0000256" key="2">
    <source>
        <dbReference type="ARBA" id="ARBA00023242"/>
    </source>
</evidence>
<dbReference type="InterPro" id="IPR050987">
    <property type="entry name" value="AtrR-like"/>
</dbReference>
<dbReference type="EMBL" id="JAVRRT010000009">
    <property type="protein sequence ID" value="KAK5168971.1"/>
    <property type="molecule type" value="Genomic_DNA"/>
</dbReference>
<dbReference type="SMART" id="SM00906">
    <property type="entry name" value="Fungal_trans"/>
    <property type="match status" value="1"/>
</dbReference>
<keyword evidence="6" id="KW-1185">Reference proteome</keyword>
<keyword evidence="1" id="KW-0479">Metal-binding</keyword>
<evidence type="ECO:0000313" key="6">
    <source>
        <dbReference type="Proteomes" id="UP001337655"/>
    </source>
</evidence>
<organism evidence="5 6">
    <name type="scientific">Saxophila tyrrhenica</name>
    <dbReference type="NCBI Taxonomy" id="1690608"/>
    <lineage>
        <taxon>Eukaryota</taxon>
        <taxon>Fungi</taxon>
        <taxon>Dikarya</taxon>
        <taxon>Ascomycota</taxon>
        <taxon>Pezizomycotina</taxon>
        <taxon>Dothideomycetes</taxon>
        <taxon>Dothideomycetidae</taxon>
        <taxon>Mycosphaerellales</taxon>
        <taxon>Extremaceae</taxon>
        <taxon>Saxophila</taxon>
    </lineage>
</organism>
<dbReference type="GO" id="GO:0000981">
    <property type="term" value="F:DNA-binding transcription factor activity, RNA polymerase II-specific"/>
    <property type="evidence" value="ECO:0007669"/>
    <property type="project" value="InterPro"/>
</dbReference>
<proteinExistence type="predicted"/>
<dbReference type="GO" id="GO:0003677">
    <property type="term" value="F:DNA binding"/>
    <property type="evidence" value="ECO:0007669"/>
    <property type="project" value="InterPro"/>
</dbReference>
<feature type="region of interest" description="Disordered" evidence="3">
    <location>
        <begin position="80"/>
        <end position="104"/>
    </location>
</feature>
<dbReference type="SMART" id="SM00066">
    <property type="entry name" value="GAL4"/>
    <property type="match status" value="1"/>
</dbReference>
<dbReference type="Pfam" id="PF04082">
    <property type="entry name" value="Fungal_trans"/>
    <property type="match status" value="1"/>
</dbReference>
<dbReference type="AlphaFoldDB" id="A0AAV9P7P6"/>
<dbReference type="GeneID" id="89927620"/>
<dbReference type="PANTHER" id="PTHR46910:SF25">
    <property type="entry name" value="ABC-TRANSPORTER-REGULATING TRANSCRIPTION FACTOR"/>
    <property type="match status" value="1"/>
</dbReference>
<dbReference type="InterPro" id="IPR007219">
    <property type="entry name" value="XnlR_reg_dom"/>
</dbReference>
<dbReference type="Pfam" id="PF00172">
    <property type="entry name" value="Zn_clus"/>
    <property type="match status" value="1"/>
</dbReference>
<dbReference type="PROSITE" id="PS50048">
    <property type="entry name" value="ZN2_CY6_FUNGAL_2"/>
    <property type="match status" value="1"/>
</dbReference>
<accession>A0AAV9P7P6</accession>
<comment type="caution">
    <text evidence="5">The sequence shown here is derived from an EMBL/GenBank/DDBJ whole genome shotgun (WGS) entry which is preliminary data.</text>
</comment>
<dbReference type="RefSeq" id="XP_064658437.1">
    <property type="nucleotide sequence ID" value="XM_064803522.1"/>
</dbReference>
<dbReference type="SUPFAM" id="SSF57701">
    <property type="entry name" value="Zn2/Cys6 DNA-binding domain"/>
    <property type="match status" value="1"/>
</dbReference>
<keyword evidence="2" id="KW-0539">Nucleus</keyword>
<evidence type="ECO:0000259" key="4">
    <source>
        <dbReference type="PROSITE" id="PS50048"/>
    </source>
</evidence>
<evidence type="ECO:0000256" key="3">
    <source>
        <dbReference type="SAM" id="MobiDB-lite"/>
    </source>
</evidence>
<name>A0AAV9P7P6_9PEZI</name>
<evidence type="ECO:0000256" key="1">
    <source>
        <dbReference type="ARBA" id="ARBA00022723"/>
    </source>
</evidence>
<dbReference type="InterPro" id="IPR036864">
    <property type="entry name" value="Zn2-C6_fun-type_DNA-bd_sf"/>
</dbReference>